<evidence type="ECO:0000313" key="3">
    <source>
        <dbReference type="EMBL" id="MDN4594309.1"/>
    </source>
</evidence>
<proteinExistence type="predicted"/>
<organism evidence="3 4">
    <name type="scientific">Polycladomyces subterraneus</name>
    <dbReference type="NCBI Taxonomy" id="1016997"/>
    <lineage>
        <taxon>Bacteria</taxon>
        <taxon>Bacillati</taxon>
        <taxon>Bacillota</taxon>
        <taxon>Bacilli</taxon>
        <taxon>Bacillales</taxon>
        <taxon>Thermoactinomycetaceae</taxon>
        <taxon>Polycladomyces</taxon>
    </lineage>
</organism>
<sequence length="420" mass="47315">MAAGFLALGVQNLVNAASLSSSVHRQPCVTGKYVLRDAPPLGHGIRAGMGSGLVHLPEDPENVYYTITDRGPNVEVKVGDEKRRTFPLEKFTPTIYKVTVRHGEMRVIQSIPLKLKKGQDPVTGTDRITGLPNVPQSDETPYNREGTKPLPFDPYGLDTEGITYNPRDHTFWLCEEYRPSLVHVKQDGTILERIVPKGEAKNALAPYIPVKERLPSVFSKRNQNRGFEGVTVTPDGKWLYTMVQSPLANPDQKAAKSSRTLRVIKMDLKRQKVVAEYPYLTDDARLYQGLNQYDVMVSDMYAVAEDHIIVDERDKNSIKKLYLTDFSNATNLLLGQKDRKTRVRTLEQMSVDELKQAGIHFPSKRLLVDLISLNYPYEKVEGITMPNSHTIALINDNDFGIGDASGVDTELWTIDIRRRH</sequence>
<comment type="caution">
    <text evidence="3">The sequence shown here is derived from an EMBL/GenBank/DDBJ whole genome shotgun (WGS) entry which is preliminary data.</text>
</comment>
<evidence type="ECO:0000313" key="4">
    <source>
        <dbReference type="Proteomes" id="UP001174196"/>
    </source>
</evidence>
<accession>A0ABT8IND9</accession>
<feature type="domain" description="Phytase-like" evidence="2">
    <location>
        <begin position="48"/>
        <end position="399"/>
    </location>
</feature>
<evidence type="ECO:0000259" key="2">
    <source>
        <dbReference type="Pfam" id="PF13449"/>
    </source>
</evidence>
<dbReference type="Pfam" id="PF13449">
    <property type="entry name" value="Phytase-like"/>
    <property type="match status" value="1"/>
</dbReference>
<dbReference type="SUPFAM" id="SSF63825">
    <property type="entry name" value="YWTD domain"/>
    <property type="match status" value="1"/>
</dbReference>
<dbReference type="Proteomes" id="UP001174196">
    <property type="component" value="Unassembled WGS sequence"/>
</dbReference>
<keyword evidence="4" id="KW-1185">Reference proteome</keyword>
<reference evidence="3" key="1">
    <citation type="submission" date="2022-08" db="EMBL/GenBank/DDBJ databases">
        <title>Polycladomyces zharkentsis sp. nov., a novel thermophilic CMC and starch-degrading bacterium isolated from a geothermal spring in Kazakhstan.</title>
        <authorList>
            <person name="Mashzhan A."/>
            <person name="Kistaubaeva A."/>
            <person name="Javier-Lopez R."/>
            <person name="Birkeland N.-K."/>
        </authorList>
    </citation>
    <scope>NUCLEOTIDE SEQUENCE</scope>
    <source>
        <strain evidence="3">KSR 13</strain>
    </source>
</reference>
<dbReference type="EMBL" id="JANRHH010000037">
    <property type="protein sequence ID" value="MDN4594309.1"/>
    <property type="molecule type" value="Genomic_DNA"/>
</dbReference>
<dbReference type="RefSeq" id="WP_301238985.1">
    <property type="nucleotide sequence ID" value="NZ_JANRHH010000037.1"/>
</dbReference>
<dbReference type="PANTHER" id="PTHR37957">
    <property type="entry name" value="BLR7070 PROTEIN"/>
    <property type="match status" value="1"/>
</dbReference>
<protein>
    <submittedName>
        <fullName evidence="3">Esterase-like activity of phytase family protein</fullName>
    </submittedName>
</protein>
<feature type="region of interest" description="Disordered" evidence="1">
    <location>
        <begin position="118"/>
        <end position="155"/>
    </location>
</feature>
<dbReference type="PANTHER" id="PTHR37957:SF1">
    <property type="entry name" value="PHYTASE-LIKE DOMAIN-CONTAINING PROTEIN"/>
    <property type="match status" value="1"/>
</dbReference>
<dbReference type="InterPro" id="IPR027372">
    <property type="entry name" value="Phytase-like_dom"/>
</dbReference>
<gene>
    <name evidence="3" type="ORF">NWF35_10410</name>
</gene>
<evidence type="ECO:0000256" key="1">
    <source>
        <dbReference type="SAM" id="MobiDB-lite"/>
    </source>
</evidence>
<name>A0ABT8IND9_9BACL</name>